<dbReference type="AlphaFoldDB" id="A0A9P4K858"/>
<evidence type="ECO:0000256" key="1">
    <source>
        <dbReference type="SAM" id="MobiDB-lite"/>
    </source>
</evidence>
<feature type="chain" id="PRO_5040409713" evidence="2">
    <location>
        <begin position="18"/>
        <end position="138"/>
    </location>
</feature>
<dbReference type="Proteomes" id="UP000800093">
    <property type="component" value="Unassembled WGS sequence"/>
</dbReference>
<gene>
    <name evidence="3" type="ORF">CC78DRAFT_535803</name>
</gene>
<organism evidence="3 4">
    <name type="scientific">Lojkania enalia</name>
    <dbReference type="NCBI Taxonomy" id="147567"/>
    <lineage>
        <taxon>Eukaryota</taxon>
        <taxon>Fungi</taxon>
        <taxon>Dikarya</taxon>
        <taxon>Ascomycota</taxon>
        <taxon>Pezizomycotina</taxon>
        <taxon>Dothideomycetes</taxon>
        <taxon>Pleosporomycetidae</taxon>
        <taxon>Pleosporales</taxon>
        <taxon>Pleosporales incertae sedis</taxon>
        <taxon>Lojkania</taxon>
    </lineage>
</organism>
<feature type="signal peptide" evidence="2">
    <location>
        <begin position="1"/>
        <end position="17"/>
    </location>
</feature>
<keyword evidence="2" id="KW-0732">Signal</keyword>
<keyword evidence="4" id="KW-1185">Reference proteome</keyword>
<accession>A0A9P4K858</accession>
<feature type="compositionally biased region" description="Pro residues" evidence="1">
    <location>
        <begin position="128"/>
        <end position="138"/>
    </location>
</feature>
<sequence length="138" mass="14822">MRTTILLVTLFAASALTFNITLHQNTACEGTVKVFDNLKLEDGCQKVEAVNSQAGGISVQWTETLDNELSIAFFSNENCCNGGPSGSRGWGVDECTSLGDVLSFRIMDGSDINKGKEGEKYECRNSPDDPPPPEALTA</sequence>
<comment type="caution">
    <text evidence="3">The sequence shown here is derived from an EMBL/GenBank/DDBJ whole genome shotgun (WGS) entry which is preliminary data.</text>
</comment>
<evidence type="ECO:0000313" key="3">
    <source>
        <dbReference type="EMBL" id="KAF2261259.1"/>
    </source>
</evidence>
<protein>
    <submittedName>
        <fullName evidence="3">Uncharacterized protein</fullName>
    </submittedName>
</protein>
<name>A0A9P4K858_9PLEO</name>
<proteinExistence type="predicted"/>
<evidence type="ECO:0000313" key="4">
    <source>
        <dbReference type="Proteomes" id="UP000800093"/>
    </source>
</evidence>
<feature type="region of interest" description="Disordered" evidence="1">
    <location>
        <begin position="110"/>
        <end position="138"/>
    </location>
</feature>
<feature type="compositionally biased region" description="Basic and acidic residues" evidence="1">
    <location>
        <begin position="111"/>
        <end position="127"/>
    </location>
</feature>
<dbReference type="EMBL" id="ML986661">
    <property type="protein sequence ID" value="KAF2261259.1"/>
    <property type="molecule type" value="Genomic_DNA"/>
</dbReference>
<reference evidence="4" key="1">
    <citation type="journal article" date="2020" name="Stud. Mycol.">
        <title>101 Dothideomycetes genomes: A test case for predicting lifestyles and emergence of pathogens.</title>
        <authorList>
            <person name="Haridas S."/>
            <person name="Albert R."/>
            <person name="Binder M."/>
            <person name="Bloem J."/>
            <person name="LaButti K."/>
            <person name="Salamov A."/>
            <person name="Andreopoulos B."/>
            <person name="Baker S."/>
            <person name="Barry K."/>
            <person name="Bills G."/>
            <person name="Bluhm B."/>
            <person name="Cannon C."/>
            <person name="Castanera R."/>
            <person name="Culley D."/>
            <person name="Daum C."/>
            <person name="Ezra D."/>
            <person name="Gonzalez J."/>
            <person name="Henrissat B."/>
            <person name="Kuo A."/>
            <person name="Liang C."/>
            <person name="Lipzen A."/>
            <person name="Lutzoni F."/>
            <person name="Magnuson J."/>
            <person name="Mondo S."/>
            <person name="Nolan M."/>
            <person name="Ohm R."/>
            <person name="Pangilinan J."/>
            <person name="Park H.-J."/>
            <person name="Ramirez L."/>
            <person name="Alfaro M."/>
            <person name="Sun H."/>
            <person name="Tritt A."/>
            <person name="Yoshinaga Y."/>
            <person name="Zwiers L.-H."/>
            <person name="Turgeon B."/>
            <person name="Goodwin S."/>
            <person name="Spatafora J."/>
            <person name="Crous P."/>
            <person name="Grigoriev I."/>
        </authorList>
    </citation>
    <scope>NUCLEOTIDE SEQUENCE [LARGE SCALE GENOMIC DNA]</scope>
    <source>
        <strain evidence="4">CBS 304.66</strain>
    </source>
</reference>
<evidence type="ECO:0000256" key="2">
    <source>
        <dbReference type="SAM" id="SignalP"/>
    </source>
</evidence>
<dbReference type="OrthoDB" id="5407769at2759"/>